<reference evidence="1 2" key="1">
    <citation type="journal article" date="2021" name="BMC Biol.">
        <title>Horizontally acquired antibacterial genes associated with adaptive radiation of ladybird beetles.</title>
        <authorList>
            <person name="Li H.S."/>
            <person name="Tang X.F."/>
            <person name="Huang Y.H."/>
            <person name="Xu Z.Y."/>
            <person name="Chen M.L."/>
            <person name="Du X.Y."/>
            <person name="Qiu B.Y."/>
            <person name="Chen P.T."/>
            <person name="Zhang W."/>
            <person name="Slipinski A."/>
            <person name="Escalona H.E."/>
            <person name="Waterhouse R.M."/>
            <person name="Zwick A."/>
            <person name="Pang H."/>
        </authorList>
    </citation>
    <scope>NUCLEOTIDE SEQUENCE [LARGE SCALE GENOMIC DNA]</scope>
    <source>
        <strain evidence="1">SYSU2018</strain>
    </source>
</reference>
<dbReference type="EMBL" id="JABFTP020000001">
    <property type="protein sequence ID" value="KAL3265757.1"/>
    <property type="molecule type" value="Genomic_DNA"/>
</dbReference>
<evidence type="ECO:0000313" key="2">
    <source>
        <dbReference type="Proteomes" id="UP001516400"/>
    </source>
</evidence>
<keyword evidence="2" id="KW-1185">Reference proteome</keyword>
<evidence type="ECO:0000313" key="1">
    <source>
        <dbReference type="EMBL" id="KAL3265757.1"/>
    </source>
</evidence>
<organism evidence="1 2">
    <name type="scientific">Cryptolaemus montrouzieri</name>
    <dbReference type="NCBI Taxonomy" id="559131"/>
    <lineage>
        <taxon>Eukaryota</taxon>
        <taxon>Metazoa</taxon>
        <taxon>Ecdysozoa</taxon>
        <taxon>Arthropoda</taxon>
        <taxon>Hexapoda</taxon>
        <taxon>Insecta</taxon>
        <taxon>Pterygota</taxon>
        <taxon>Neoptera</taxon>
        <taxon>Endopterygota</taxon>
        <taxon>Coleoptera</taxon>
        <taxon>Polyphaga</taxon>
        <taxon>Cucujiformia</taxon>
        <taxon>Coccinelloidea</taxon>
        <taxon>Coccinellidae</taxon>
        <taxon>Scymninae</taxon>
        <taxon>Scymnini</taxon>
        <taxon>Cryptolaemus</taxon>
    </lineage>
</organism>
<protein>
    <submittedName>
        <fullName evidence="1">Uncharacterized protein</fullName>
    </submittedName>
</protein>
<dbReference type="AlphaFoldDB" id="A0ABD2MHF3"/>
<gene>
    <name evidence="1" type="ORF">HHI36_009958</name>
</gene>
<name>A0ABD2MHF3_9CUCU</name>
<dbReference type="Proteomes" id="UP001516400">
    <property type="component" value="Unassembled WGS sequence"/>
</dbReference>
<sequence length="112" mass="12748">MSYELISQITESISKSKDSVTSPNYLKIACRLMHISGRILQMKVTDEEEEEIQRNLRTQLITLGELAEIIKTRNNPPHSTPIASGSVPSNLTYVKKIPVYEWGIEKFLDEVL</sequence>
<accession>A0ABD2MHF3</accession>
<comment type="caution">
    <text evidence="1">The sequence shown here is derived from an EMBL/GenBank/DDBJ whole genome shotgun (WGS) entry which is preliminary data.</text>
</comment>
<proteinExistence type="predicted"/>